<dbReference type="OrthoDB" id="2280880at2759"/>
<feature type="region of interest" description="Disordered" evidence="1">
    <location>
        <begin position="28"/>
        <end position="49"/>
    </location>
</feature>
<reference evidence="2 3" key="1">
    <citation type="submission" date="2020-12" db="EMBL/GenBank/DDBJ databases">
        <title>Metabolic potential, ecology and presence of endohyphal bacteria is reflected in genomic diversity of Mucoromycotina.</title>
        <authorList>
            <person name="Muszewska A."/>
            <person name="Okrasinska A."/>
            <person name="Steczkiewicz K."/>
            <person name="Drgas O."/>
            <person name="Orlowska M."/>
            <person name="Perlinska-Lenart U."/>
            <person name="Aleksandrzak-Piekarczyk T."/>
            <person name="Szatraj K."/>
            <person name="Zielenkiewicz U."/>
            <person name="Pilsyk S."/>
            <person name="Malc E."/>
            <person name="Mieczkowski P."/>
            <person name="Kruszewska J.S."/>
            <person name="Biernat P."/>
            <person name="Pawlowska J."/>
        </authorList>
    </citation>
    <scope>NUCLEOTIDE SEQUENCE [LARGE SCALE GENOMIC DNA]</scope>
    <source>
        <strain evidence="2 3">CBS 142.35</strain>
    </source>
</reference>
<accession>A0A8H7VLP0</accession>
<keyword evidence="3" id="KW-1185">Reference proteome</keyword>
<dbReference type="AlphaFoldDB" id="A0A8H7VLP0"/>
<comment type="caution">
    <text evidence="2">The sequence shown here is derived from an EMBL/GenBank/DDBJ whole genome shotgun (WGS) entry which is preliminary data.</text>
</comment>
<evidence type="ECO:0000256" key="1">
    <source>
        <dbReference type="SAM" id="MobiDB-lite"/>
    </source>
</evidence>
<sequence>MPRRQKGKVRRHKNPILGKIITRALASDNGKGINTNNSTSISRGGGTAMTNNTTVGTMNVGGMTLNIGSNEERTQKRETENIPEPPPKRQRVKVVNPDYTDSYAIGDGTEARLLAICELSKKDIPELPSPIRNTALAVLFEEAQQLVSDKYLSPFNLNNRLEASAIFPSSSIPDYNNLVLAQCCIQLTMAL</sequence>
<evidence type="ECO:0000313" key="3">
    <source>
        <dbReference type="Proteomes" id="UP000646827"/>
    </source>
</evidence>
<gene>
    <name evidence="2" type="ORF">INT45_008530</name>
</gene>
<proteinExistence type="predicted"/>
<dbReference type="EMBL" id="JAEPRB010000009">
    <property type="protein sequence ID" value="KAG2227286.1"/>
    <property type="molecule type" value="Genomic_DNA"/>
</dbReference>
<organism evidence="2 3">
    <name type="scientific">Circinella minor</name>
    <dbReference type="NCBI Taxonomy" id="1195481"/>
    <lineage>
        <taxon>Eukaryota</taxon>
        <taxon>Fungi</taxon>
        <taxon>Fungi incertae sedis</taxon>
        <taxon>Mucoromycota</taxon>
        <taxon>Mucoromycotina</taxon>
        <taxon>Mucoromycetes</taxon>
        <taxon>Mucorales</taxon>
        <taxon>Lichtheimiaceae</taxon>
        <taxon>Circinella</taxon>
    </lineage>
</organism>
<evidence type="ECO:0000313" key="2">
    <source>
        <dbReference type="EMBL" id="KAG2227286.1"/>
    </source>
</evidence>
<dbReference type="Proteomes" id="UP000646827">
    <property type="component" value="Unassembled WGS sequence"/>
</dbReference>
<feature type="region of interest" description="Disordered" evidence="1">
    <location>
        <begin position="65"/>
        <end position="92"/>
    </location>
</feature>
<feature type="compositionally biased region" description="Polar residues" evidence="1">
    <location>
        <begin position="32"/>
        <end position="42"/>
    </location>
</feature>
<feature type="compositionally biased region" description="Basic and acidic residues" evidence="1">
    <location>
        <begin position="70"/>
        <end position="80"/>
    </location>
</feature>
<name>A0A8H7VLP0_9FUNG</name>
<protein>
    <submittedName>
        <fullName evidence="2">Uncharacterized protein</fullName>
    </submittedName>
</protein>